<organism evidence="3 4">
    <name type="scientific">Paractinoplanes globisporus</name>
    <dbReference type="NCBI Taxonomy" id="113565"/>
    <lineage>
        <taxon>Bacteria</taxon>
        <taxon>Bacillati</taxon>
        <taxon>Actinomycetota</taxon>
        <taxon>Actinomycetes</taxon>
        <taxon>Micromonosporales</taxon>
        <taxon>Micromonosporaceae</taxon>
        <taxon>Paractinoplanes</taxon>
    </lineage>
</organism>
<dbReference type="Pfam" id="PF08495">
    <property type="entry name" value="FIST"/>
    <property type="match status" value="1"/>
</dbReference>
<evidence type="ECO:0000259" key="2">
    <source>
        <dbReference type="SMART" id="SM01204"/>
    </source>
</evidence>
<accession>A0ABW6WL83</accession>
<proteinExistence type="predicted"/>
<evidence type="ECO:0000313" key="3">
    <source>
        <dbReference type="EMBL" id="MFF5292981.1"/>
    </source>
</evidence>
<protein>
    <submittedName>
        <fullName evidence="3">FIST signal transduction protein</fullName>
    </submittedName>
</protein>
<feature type="domain" description="FIST C-domain" evidence="2">
    <location>
        <begin position="210"/>
        <end position="358"/>
    </location>
</feature>
<dbReference type="Pfam" id="PF10442">
    <property type="entry name" value="FIST_C"/>
    <property type="match status" value="1"/>
</dbReference>
<evidence type="ECO:0000259" key="1">
    <source>
        <dbReference type="SMART" id="SM00897"/>
    </source>
</evidence>
<dbReference type="PANTHER" id="PTHR40252:SF2">
    <property type="entry name" value="BLR0328 PROTEIN"/>
    <property type="match status" value="1"/>
</dbReference>
<gene>
    <name evidence="3" type="ORF">ACFY35_26355</name>
</gene>
<keyword evidence="4" id="KW-1185">Reference proteome</keyword>
<dbReference type="InterPro" id="IPR019494">
    <property type="entry name" value="FIST_C"/>
</dbReference>
<dbReference type="SMART" id="SM01204">
    <property type="entry name" value="FIST_C"/>
    <property type="match status" value="1"/>
</dbReference>
<feature type="domain" description="FIST" evidence="1">
    <location>
        <begin position="11"/>
        <end position="209"/>
    </location>
</feature>
<comment type="caution">
    <text evidence="3">The sequence shown here is derived from an EMBL/GenBank/DDBJ whole genome shotgun (WGS) entry which is preliminary data.</text>
</comment>
<reference evidence="3 4" key="1">
    <citation type="submission" date="2024-10" db="EMBL/GenBank/DDBJ databases">
        <title>The Natural Products Discovery Center: Release of the First 8490 Sequenced Strains for Exploring Actinobacteria Biosynthetic Diversity.</title>
        <authorList>
            <person name="Kalkreuter E."/>
            <person name="Kautsar S.A."/>
            <person name="Yang D."/>
            <person name="Bader C.D."/>
            <person name="Teijaro C.N."/>
            <person name="Fluegel L."/>
            <person name="Davis C.M."/>
            <person name="Simpson J.R."/>
            <person name="Lauterbach L."/>
            <person name="Steele A.D."/>
            <person name="Gui C."/>
            <person name="Meng S."/>
            <person name="Li G."/>
            <person name="Viehrig K."/>
            <person name="Ye F."/>
            <person name="Su P."/>
            <person name="Kiefer A.F."/>
            <person name="Nichols A."/>
            <person name="Cepeda A.J."/>
            <person name="Yan W."/>
            <person name="Fan B."/>
            <person name="Jiang Y."/>
            <person name="Adhikari A."/>
            <person name="Zheng C.-J."/>
            <person name="Schuster L."/>
            <person name="Cowan T.M."/>
            <person name="Smanski M.J."/>
            <person name="Chevrette M.G."/>
            <person name="De Carvalho L.P.S."/>
            <person name="Shen B."/>
        </authorList>
    </citation>
    <scope>NUCLEOTIDE SEQUENCE [LARGE SCALE GENOMIC DNA]</scope>
    <source>
        <strain evidence="3 4">NPDC000087</strain>
    </source>
</reference>
<dbReference type="RefSeq" id="WP_169516355.1">
    <property type="nucleotide sequence ID" value="NZ_JBIAZU010000005.1"/>
</dbReference>
<dbReference type="EMBL" id="JBIAZU010000005">
    <property type="protein sequence ID" value="MFF5292981.1"/>
    <property type="molecule type" value="Genomic_DNA"/>
</dbReference>
<dbReference type="SMART" id="SM00897">
    <property type="entry name" value="FIST"/>
    <property type="match status" value="1"/>
</dbReference>
<sequence length="375" mass="39114">MAASRALAGPDPRLLVVFCSIRLDPHAVLAGIKEVAAGVPLIGCSSGAEIGVEGPGMGVVAVAAFGGSGFTVRTSAATGTRTAPREGGNEVARSAFAGMDDTNQFMLLLTDGLVQDQDEIIGGVYEMLGAGVVLVGGAAGTAVVSDSGVNADTFHMYDGEVLTDAVVGAAITSDGPFGVAMRHGFQEVGEPMVVTRSRKGRIYTLDNRPAVHAYLDRLGAPAEAYHDKKAFVAFSRLRPLCVLRRATEEVRFVTDDVDLDEGSLMCVGDVPEGGVVWPLDSDADSTIETVDRAWPAAVEALGGRSPLGFLAFDCGIRQDILSQSPTGDRVAEEVSLMARQAAGLPFIGFYTWGEIARIRGVNGLHHQTLVVLAVG</sequence>
<dbReference type="Proteomes" id="UP001602245">
    <property type="component" value="Unassembled WGS sequence"/>
</dbReference>
<evidence type="ECO:0000313" key="4">
    <source>
        <dbReference type="Proteomes" id="UP001602245"/>
    </source>
</evidence>
<dbReference type="PANTHER" id="PTHR40252">
    <property type="entry name" value="BLR0328 PROTEIN"/>
    <property type="match status" value="1"/>
</dbReference>
<dbReference type="InterPro" id="IPR013702">
    <property type="entry name" value="FIST_domain_N"/>
</dbReference>
<name>A0ABW6WL83_9ACTN</name>